<accession>Q3SSX5</accession>
<dbReference type="Proteomes" id="UP000002531">
    <property type="component" value="Chromosome"/>
</dbReference>
<evidence type="ECO:0000259" key="1">
    <source>
        <dbReference type="Pfam" id="PF13480"/>
    </source>
</evidence>
<dbReference type="EMBL" id="CP000115">
    <property type="protein sequence ID" value="ABA04616.1"/>
    <property type="molecule type" value="Genomic_DNA"/>
</dbReference>
<name>Q3SSX5_NITWN</name>
<protein>
    <recommendedName>
        <fullName evidence="1">BioF2-like acetyltransferase domain-containing protein</fullName>
    </recommendedName>
</protein>
<dbReference type="OrthoDB" id="213519at2"/>
<dbReference type="RefSeq" id="WP_011314634.1">
    <property type="nucleotide sequence ID" value="NC_007406.1"/>
</dbReference>
<dbReference type="STRING" id="323098.Nwi_1355"/>
<evidence type="ECO:0000313" key="3">
    <source>
        <dbReference type="Proteomes" id="UP000002531"/>
    </source>
</evidence>
<feature type="domain" description="BioF2-like acetyltransferase" evidence="1">
    <location>
        <begin position="169"/>
        <end position="295"/>
    </location>
</feature>
<dbReference type="KEGG" id="nwi:Nwi_1355"/>
<dbReference type="InterPro" id="IPR016181">
    <property type="entry name" value="Acyl_CoA_acyltransferase"/>
</dbReference>
<dbReference type="HOGENOM" id="CLU_051159_0_0_5"/>
<dbReference type="eggNOG" id="COG5653">
    <property type="taxonomic scope" value="Bacteria"/>
</dbReference>
<gene>
    <name evidence="2" type="ordered locus">Nwi_1355</name>
</gene>
<dbReference type="SUPFAM" id="SSF55729">
    <property type="entry name" value="Acyl-CoA N-acyltransferases (Nat)"/>
    <property type="match status" value="1"/>
</dbReference>
<organism evidence="2 3">
    <name type="scientific">Nitrobacter winogradskyi (strain ATCC 25391 / DSM 10237 / CIP 104748 / NCIMB 11846 / Nb-255)</name>
    <dbReference type="NCBI Taxonomy" id="323098"/>
    <lineage>
        <taxon>Bacteria</taxon>
        <taxon>Pseudomonadati</taxon>
        <taxon>Pseudomonadota</taxon>
        <taxon>Alphaproteobacteria</taxon>
        <taxon>Hyphomicrobiales</taxon>
        <taxon>Nitrobacteraceae</taxon>
        <taxon>Nitrobacter</taxon>
    </lineage>
</organism>
<dbReference type="Gene3D" id="3.40.630.30">
    <property type="match status" value="1"/>
</dbReference>
<evidence type="ECO:0000313" key="2">
    <source>
        <dbReference type="EMBL" id="ABA04616.1"/>
    </source>
</evidence>
<dbReference type="AlphaFoldDB" id="Q3SSX5"/>
<dbReference type="Pfam" id="PF13480">
    <property type="entry name" value="Acetyltransf_6"/>
    <property type="match status" value="1"/>
</dbReference>
<proteinExistence type="predicted"/>
<keyword evidence="3" id="KW-1185">Reference proteome</keyword>
<sequence length="372" mass="41011">MISVNICPPTPDLAAPWDDLVRRASSNVFMNPVVLSAANESGFADVRVLLAWNDGAGFKKLVGIWAFQVRKISPMWPLVLEALPYNYAFLSSPVVDPAFVRDVIPGFLSAIRDSRSLPKVISLKSLDAEEESFATLIETLNEQGCACLRMSDSTRPFATPDAGVKRSGSTRKKLRQDWNRLSAAGSVDIVNLRAPDTREAFETFLELEAAGWKGARGTALLCRPADAAFARKMIAALAERGDASVALLRVDGRAIAAQVLMYCGATAYTWKTAFDPDYAKYSPGMLLIDRITDDLLTSADIEAVNSCSYEGSFMAQLWVGRRRMADLLVNVGRDRSLAFSLEAARQRGYEQLRWFRDQVRSWSVPASPKARK</sequence>
<reference evidence="2 3" key="1">
    <citation type="journal article" date="2006" name="Appl. Environ. Microbiol.">
        <title>Genome sequence of the chemolithoautotrophic nitrite-oxidizing bacterium Nitrobacter winogradskyi Nb-255.</title>
        <authorList>
            <person name="Starkenburg S.R."/>
            <person name="Chain P.S."/>
            <person name="Sayavedra-Soto L.A."/>
            <person name="Hauser L."/>
            <person name="Land M.L."/>
            <person name="Larimer F.W."/>
            <person name="Malfatti S.A."/>
            <person name="Klotz M.G."/>
            <person name="Bottomley P.J."/>
            <person name="Arp D.J."/>
            <person name="Hickey W.J."/>
        </authorList>
    </citation>
    <scope>NUCLEOTIDE SEQUENCE [LARGE SCALE GENOMIC DNA]</scope>
    <source>
        <strain evidence="3">ATCC 25391 / DSM 10237 / CIP 104748 / NCIMB 11846 / Nb-255</strain>
    </source>
</reference>
<dbReference type="InterPro" id="IPR038740">
    <property type="entry name" value="BioF2-like_GNAT_dom"/>
</dbReference>